<accession>A0A8B8ZQN1</accession>
<dbReference type="PROSITE" id="PS50158">
    <property type="entry name" value="ZF_CCHC"/>
    <property type="match status" value="1"/>
</dbReference>
<evidence type="ECO:0000256" key="1">
    <source>
        <dbReference type="PROSITE-ProRule" id="PRU00047"/>
    </source>
</evidence>
<keyword evidence="1" id="KW-0479">Metal-binding</keyword>
<dbReference type="Proteomes" id="UP000228380">
    <property type="component" value="Unplaced"/>
</dbReference>
<evidence type="ECO:0000256" key="2">
    <source>
        <dbReference type="SAM" id="MobiDB-lite"/>
    </source>
</evidence>
<dbReference type="AlphaFoldDB" id="A0A8B8ZQN1"/>
<dbReference type="OrthoDB" id="8063676at2759"/>
<dbReference type="SUPFAM" id="SSF57756">
    <property type="entry name" value="Retrovirus zinc finger-like domains"/>
    <property type="match status" value="1"/>
</dbReference>
<protein>
    <submittedName>
        <fullName evidence="5">Uncharacterized protein LOC120107387</fullName>
    </submittedName>
</protein>
<keyword evidence="1" id="KW-0863">Zinc-finger</keyword>
<evidence type="ECO:0000259" key="3">
    <source>
        <dbReference type="PROSITE" id="PS50158"/>
    </source>
</evidence>
<dbReference type="InterPro" id="IPR001878">
    <property type="entry name" value="Znf_CCHC"/>
</dbReference>
<feature type="domain" description="CCHC-type" evidence="3">
    <location>
        <begin position="283"/>
        <end position="297"/>
    </location>
</feature>
<dbReference type="GO" id="GO:0003676">
    <property type="term" value="F:nucleic acid binding"/>
    <property type="evidence" value="ECO:0007669"/>
    <property type="project" value="InterPro"/>
</dbReference>
<dbReference type="KEGG" id="pda:120107387"/>
<dbReference type="GO" id="GO:0008270">
    <property type="term" value="F:zinc ion binding"/>
    <property type="evidence" value="ECO:0007669"/>
    <property type="project" value="UniProtKB-KW"/>
</dbReference>
<name>A0A8B8ZQN1_PHODC</name>
<dbReference type="Gene3D" id="4.10.60.10">
    <property type="entry name" value="Zinc finger, CCHC-type"/>
    <property type="match status" value="1"/>
</dbReference>
<organism evidence="4 5">
    <name type="scientific">Phoenix dactylifera</name>
    <name type="common">Date palm</name>
    <dbReference type="NCBI Taxonomy" id="42345"/>
    <lineage>
        <taxon>Eukaryota</taxon>
        <taxon>Viridiplantae</taxon>
        <taxon>Streptophyta</taxon>
        <taxon>Embryophyta</taxon>
        <taxon>Tracheophyta</taxon>
        <taxon>Spermatophyta</taxon>
        <taxon>Magnoliopsida</taxon>
        <taxon>Liliopsida</taxon>
        <taxon>Arecaceae</taxon>
        <taxon>Coryphoideae</taxon>
        <taxon>Phoeniceae</taxon>
        <taxon>Phoenix</taxon>
    </lineage>
</organism>
<evidence type="ECO:0000313" key="5">
    <source>
        <dbReference type="RefSeq" id="XP_038976580.1"/>
    </source>
</evidence>
<dbReference type="PANTHER" id="PTHR35317">
    <property type="entry name" value="OS04G0629600 PROTEIN"/>
    <property type="match status" value="1"/>
</dbReference>
<feature type="region of interest" description="Disordered" evidence="2">
    <location>
        <begin position="221"/>
        <end position="278"/>
    </location>
</feature>
<proteinExistence type="predicted"/>
<dbReference type="RefSeq" id="XP_038976580.1">
    <property type="nucleotide sequence ID" value="XM_039120652.1"/>
</dbReference>
<gene>
    <name evidence="5" type="primary">LOC120107387</name>
</gene>
<keyword evidence="1" id="KW-0862">Zinc</keyword>
<dbReference type="SMART" id="SM00343">
    <property type="entry name" value="ZnF_C2HC"/>
    <property type="match status" value="1"/>
</dbReference>
<keyword evidence="4" id="KW-1185">Reference proteome</keyword>
<reference evidence="5" key="1">
    <citation type="submission" date="2025-08" db="UniProtKB">
        <authorList>
            <consortium name="RefSeq"/>
        </authorList>
    </citation>
    <scope>IDENTIFICATION</scope>
    <source>
        <tissue evidence="5">Young leaves</tissue>
    </source>
</reference>
<feature type="compositionally biased region" description="Gly residues" evidence="2">
    <location>
        <begin position="233"/>
        <end position="252"/>
    </location>
</feature>
<dbReference type="Pfam" id="PF14223">
    <property type="entry name" value="Retrotran_gag_2"/>
    <property type="match status" value="1"/>
</dbReference>
<dbReference type="GeneID" id="120107387"/>
<dbReference type="InterPro" id="IPR036875">
    <property type="entry name" value="Znf_CCHC_sf"/>
</dbReference>
<dbReference type="Pfam" id="PF00098">
    <property type="entry name" value="zf-CCHC"/>
    <property type="match status" value="1"/>
</dbReference>
<dbReference type="PANTHER" id="PTHR35317:SF28">
    <property type="entry name" value="ZINC FINGER, CCHC-TYPE, RIBONUCLEASE H-LIKE DOMAIN, GAG-PRE-INTEGRASE DOMAIN PROTEIN-RELATED"/>
    <property type="match status" value="1"/>
</dbReference>
<sequence>MANSTFPFQFPRLTKENYENWCIRMKALLGSQDVWEIVDRGYEEPREEALMSPAQREALPRMRKKDQQALTLIHQCLDEVMFERVANATTAKQAWEILQNSYQGVDKVKKVCLKMLRGDFEGIRMQESESIVDFFSRVLAIVNQMKRYGERLEDVRVIEKILRSLHSKFDYIVVAIEESKDLETLTVDQLMGSLQAHEERINKKKEEPIGQVLATKLSVKEKEREFGKSQQGRGRGGGQGQGRGGRGRGGQGNRYSNNEERRYLSRGHGRGNYTRQNDKSKVRCYNCQKIGHYARKCWSSPFNVEEKAHHVENEEAEATLLLAFKGEERS</sequence>
<evidence type="ECO:0000313" key="4">
    <source>
        <dbReference type="Proteomes" id="UP000228380"/>
    </source>
</evidence>